<sequence>MEERKTMKRKKQKTITRSQYADLKRRLPMGKMRAASNYAVKNAKPSSRAMVMSLLHRGGSERDDCRYNLKERAYMSVRSLAWCLKHRSGFS</sequence>
<name>A0A4U5UZU6_COLLU</name>
<dbReference type="EMBL" id="CM014090">
    <property type="protein sequence ID" value="TKS80944.1"/>
    <property type="molecule type" value="Genomic_DNA"/>
</dbReference>
<proteinExistence type="predicted"/>
<protein>
    <submittedName>
        <fullName evidence="1">Uncharacterized protein</fullName>
    </submittedName>
</protein>
<keyword evidence="2" id="KW-1185">Reference proteome</keyword>
<gene>
    <name evidence="1" type="ORF">D9C73_015048</name>
</gene>
<reference evidence="1 2" key="1">
    <citation type="submission" date="2019-01" db="EMBL/GenBank/DDBJ databases">
        <title>Genome Assembly of Collichthys lucidus.</title>
        <authorList>
            <person name="Cai M."/>
            <person name="Xiao S."/>
        </authorList>
    </citation>
    <scope>NUCLEOTIDE SEQUENCE [LARGE SCALE GENOMIC DNA]</scope>
    <source>
        <strain evidence="1">JT15FE1705JMU</strain>
        <tissue evidence="1">Muscle</tissue>
    </source>
</reference>
<dbReference type="Proteomes" id="UP000298787">
    <property type="component" value="Chromosome 13"/>
</dbReference>
<evidence type="ECO:0000313" key="2">
    <source>
        <dbReference type="Proteomes" id="UP000298787"/>
    </source>
</evidence>
<evidence type="ECO:0000313" key="1">
    <source>
        <dbReference type="EMBL" id="TKS80944.1"/>
    </source>
</evidence>
<accession>A0A4U5UZU6</accession>
<organism evidence="1 2">
    <name type="scientific">Collichthys lucidus</name>
    <name type="common">Big head croaker</name>
    <name type="synonym">Sciaena lucida</name>
    <dbReference type="NCBI Taxonomy" id="240159"/>
    <lineage>
        <taxon>Eukaryota</taxon>
        <taxon>Metazoa</taxon>
        <taxon>Chordata</taxon>
        <taxon>Craniata</taxon>
        <taxon>Vertebrata</taxon>
        <taxon>Euteleostomi</taxon>
        <taxon>Actinopterygii</taxon>
        <taxon>Neopterygii</taxon>
        <taxon>Teleostei</taxon>
        <taxon>Neoteleostei</taxon>
        <taxon>Acanthomorphata</taxon>
        <taxon>Eupercaria</taxon>
        <taxon>Sciaenidae</taxon>
        <taxon>Collichthys</taxon>
    </lineage>
</organism>
<dbReference type="AlphaFoldDB" id="A0A4U5UZU6"/>